<organism evidence="2 4">
    <name type="scientific">Phytophthora fragariae</name>
    <dbReference type="NCBI Taxonomy" id="53985"/>
    <lineage>
        <taxon>Eukaryota</taxon>
        <taxon>Sar</taxon>
        <taxon>Stramenopiles</taxon>
        <taxon>Oomycota</taxon>
        <taxon>Peronosporomycetes</taxon>
        <taxon>Peronosporales</taxon>
        <taxon>Peronosporaceae</taxon>
        <taxon>Phytophthora</taxon>
    </lineage>
</organism>
<dbReference type="EMBL" id="QXFW01003202">
    <property type="protein sequence ID" value="KAE8972324.1"/>
    <property type="molecule type" value="Genomic_DNA"/>
</dbReference>
<evidence type="ECO:0000313" key="3">
    <source>
        <dbReference type="EMBL" id="KAE9287367.1"/>
    </source>
</evidence>
<evidence type="ECO:0000313" key="5">
    <source>
        <dbReference type="Proteomes" id="UP000486351"/>
    </source>
</evidence>
<dbReference type="AlphaFoldDB" id="A0A6A3HVP8"/>
<proteinExistence type="predicted"/>
<dbReference type="Proteomes" id="UP000460718">
    <property type="component" value="Unassembled WGS sequence"/>
</dbReference>
<dbReference type="EMBL" id="QXFY01003216">
    <property type="protein sequence ID" value="KAE9287367.1"/>
    <property type="molecule type" value="Genomic_DNA"/>
</dbReference>
<comment type="caution">
    <text evidence="2">The sequence shown here is derived from an EMBL/GenBank/DDBJ whole genome shotgun (WGS) entry which is preliminary data.</text>
</comment>
<reference evidence="4 5" key="1">
    <citation type="submission" date="2018-09" db="EMBL/GenBank/DDBJ databases">
        <title>Genomic investigation of the strawberry pathogen Phytophthora fragariae indicates pathogenicity is determined by transcriptional variation in three key races.</title>
        <authorList>
            <person name="Adams T.M."/>
            <person name="Armitage A.D."/>
            <person name="Sobczyk M.K."/>
            <person name="Bates H.J."/>
            <person name="Dunwell J.M."/>
            <person name="Nellist C.F."/>
            <person name="Harrison R.J."/>
        </authorList>
    </citation>
    <scope>NUCLEOTIDE SEQUENCE [LARGE SCALE GENOMIC DNA]</scope>
    <source>
        <strain evidence="3 5">NOV-77</strain>
        <strain evidence="2 4">SCRP245</strain>
    </source>
</reference>
<name>A0A6A3HVP8_9STRA</name>
<evidence type="ECO:0000256" key="1">
    <source>
        <dbReference type="SAM" id="MobiDB-lite"/>
    </source>
</evidence>
<gene>
    <name evidence="3" type="ORF">PF008_g26426</name>
    <name evidence="2" type="ORF">PF011_g25679</name>
</gene>
<evidence type="ECO:0000313" key="2">
    <source>
        <dbReference type="EMBL" id="KAE8972324.1"/>
    </source>
</evidence>
<feature type="region of interest" description="Disordered" evidence="1">
    <location>
        <begin position="19"/>
        <end position="49"/>
    </location>
</feature>
<feature type="compositionally biased region" description="Basic and acidic residues" evidence="1">
    <location>
        <begin position="19"/>
        <end position="41"/>
    </location>
</feature>
<dbReference type="Proteomes" id="UP000486351">
    <property type="component" value="Unassembled WGS sequence"/>
</dbReference>
<sequence>MDPVEVAKVEQKKFRKALEHAVSQERKEARKMKKLVDKTDKAASNQGTSSSRITILSVDTVSDCRATSDEDILAEIWAMRSPSLDGASNDDLPAFDDERSETRPMEFLFFTGCPDDKNLRELDVGYRRLRSNPRATRYPVTPSYATSVHIKPTLVSNMPPLFAPRFDIVLR</sequence>
<accession>A0A6A3HVP8</accession>
<protein>
    <submittedName>
        <fullName evidence="2">Uncharacterized protein</fullName>
    </submittedName>
</protein>
<evidence type="ECO:0000313" key="4">
    <source>
        <dbReference type="Proteomes" id="UP000460718"/>
    </source>
</evidence>